<keyword evidence="7" id="KW-0496">Mitochondrion</keyword>
<keyword evidence="5" id="KW-0999">Mitochondrion inner membrane</keyword>
<evidence type="ECO:0000313" key="9">
    <source>
        <dbReference type="EMBL" id="RVW15055.1"/>
    </source>
</evidence>
<comment type="similarity">
    <text evidence="3">Belongs to the MICOS complex subunit Mic10 family.</text>
</comment>
<evidence type="ECO:0000256" key="8">
    <source>
        <dbReference type="ARBA" id="ARBA00023136"/>
    </source>
</evidence>
<comment type="caution">
    <text evidence="9">The sequence shown here is derived from an EMBL/GenBank/DDBJ whole genome shotgun (WGS) entry which is preliminary data.</text>
</comment>
<name>A0A438BVN8_VITVI</name>
<evidence type="ECO:0000256" key="5">
    <source>
        <dbReference type="ARBA" id="ARBA00022792"/>
    </source>
</evidence>
<keyword evidence="4" id="KW-0812">Transmembrane</keyword>
<evidence type="ECO:0000256" key="6">
    <source>
        <dbReference type="ARBA" id="ARBA00022989"/>
    </source>
</evidence>
<dbReference type="PANTHER" id="PTHR21304">
    <property type="entry name" value="MICOS COMPLEX SUBUNIT MIC10"/>
    <property type="match status" value="1"/>
</dbReference>
<sequence>MSGSPVTRWASVAFGAGLGLGSAYTECSQKFGGYPAMFLPPKISDAPASQVSLVEGETVNTVRDMKYNRTWKVRVVAWWNKWTRIG</sequence>
<dbReference type="GO" id="GO:0061617">
    <property type="term" value="C:MICOS complex"/>
    <property type="evidence" value="ECO:0007669"/>
    <property type="project" value="InterPro"/>
</dbReference>
<comment type="subcellular location">
    <subcellularLocation>
        <location evidence="2">Mitochondrion inner membrane</location>
        <topology evidence="2">Single-pass membrane protein</topology>
    </subcellularLocation>
</comment>
<evidence type="ECO:0000256" key="3">
    <source>
        <dbReference type="ARBA" id="ARBA00006792"/>
    </source>
</evidence>
<reference evidence="9 10" key="1">
    <citation type="journal article" date="2018" name="PLoS Genet.">
        <title>Population sequencing reveals clonal diversity and ancestral inbreeding in the grapevine cultivar Chardonnay.</title>
        <authorList>
            <person name="Roach M.J."/>
            <person name="Johnson D.L."/>
            <person name="Bohlmann J."/>
            <person name="van Vuuren H.J."/>
            <person name="Jones S.J."/>
            <person name="Pretorius I.S."/>
            <person name="Schmidt S.A."/>
            <person name="Borneman A.R."/>
        </authorList>
    </citation>
    <scope>NUCLEOTIDE SEQUENCE [LARGE SCALE GENOMIC DNA]</scope>
    <source>
        <strain evidence="10">cv. Chardonnay</strain>
        <tissue evidence="9">Leaf</tissue>
    </source>
</reference>
<evidence type="ECO:0000256" key="1">
    <source>
        <dbReference type="ARBA" id="ARBA00002689"/>
    </source>
</evidence>
<evidence type="ECO:0000256" key="4">
    <source>
        <dbReference type="ARBA" id="ARBA00022692"/>
    </source>
</evidence>
<dbReference type="AlphaFoldDB" id="A0A438BVN8"/>
<evidence type="ECO:0008006" key="11">
    <source>
        <dbReference type="Google" id="ProtNLM"/>
    </source>
</evidence>
<proteinExistence type="inferred from homology"/>
<comment type="function">
    <text evidence="1">Component of the MICOS complex, a large protein complex of the mitochondrial inner membrane that plays crucial roles in the maintenance of crista junctions, inner membrane architecture, and formation of contact sites to the outer membrane.</text>
</comment>
<dbReference type="Pfam" id="PF04418">
    <property type="entry name" value="DUF543"/>
    <property type="match status" value="1"/>
</dbReference>
<evidence type="ECO:0000256" key="2">
    <source>
        <dbReference type="ARBA" id="ARBA00004434"/>
    </source>
</evidence>
<evidence type="ECO:0000313" key="10">
    <source>
        <dbReference type="Proteomes" id="UP000288805"/>
    </source>
</evidence>
<dbReference type="EMBL" id="QGNW01002606">
    <property type="protein sequence ID" value="RVW15055.1"/>
    <property type="molecule type" value="Genomic_DNA"/>
</dbReference>
<dbReference type="Proteomes" id="UP000288805">
    <property type="component" value="Unassembled WGS sequence"/>
</dbReference>
<dbReference type="InterPro" id="IPR007512">
    <property type="entry name" value="Mic10"/>
</dbReference>
<dbReference type="PANTHER" id="PTHR21304:SF0">
    <property type="entry name" value="MICOS COMPLEX SUBUNIT MIC10"/>
    <property type="match status" value="1"/>
</dbReference>
<protein>
    <recommendedName>
        <fullName evidence="11">MICOS complex subunit MIC10</fullName>
    </recommendedName>
</protein>
<keyword evidence="6" id="KW-1133">Transmembrane helix</keyword>
<organism evidence="9 10">
    <name type="scientific">Vitis vinifera</name>
    <name type="common">Grape</name>
    <dbReference type="NCBI Taxonomy" id="29760"/>
    <lineage>
        <taxon>Eukaryota</taxon>
        <taxon>Viridiplantae</taxon>
        <taxon>Streptophyta</taxon>
        <taxon>Embryophyta</taxon>
        <taxon>Tracheophyta</taxon>
        <taxon>Spermatophyta</taxon>
        <taxon>Magnoliopsida</taxon>
        <taxon>eudicotyledons</taxon>
        <taxon>Gunneridae</taxon>
        <taxon>Pentapetalae</taxon>
        <taxon>rosids</taxon>
        <taxon>Vitales</taxon>
        <taxon>Vitaceae</taxon>
        <taxon>Viteae</taxon>
        <taxon>Vitis</taxon>
    </lineage>
</organism>
<keyword evidence="8" id="KW-0472">Membrane</keyword>
<gene>
    <name evidence="9" type="ORF">CK203_084797</name>
</gene>
<accession>A0A438BVN8</accession>
<evidence type="ECO:0000256" key="7">
    <source>
        <dbReference type="ARBA" id="ARBA00023128"/>
    </source>
</evidence>